<reference evidence="2" key="1">
    <citation type="submission" date="2015-10" db="EMBL/GenBank/DDBJ databases">
        <title>Description of Candidatus Tenderia electrophaga gen. nov, sp. nov., an Uncultivated Electroautotroph from a Biocathode Enrichment.</title>
        <authorList>
            <person name="Eddie B.J."/>
            <person name="Malanoski A.P."/>
            <person name="Wang Z."/>
            <person name="Hall R.J."/>
            <person name="Oh S.D."/>
            <person name="Heiner C."/>
            <person name="Lin B."/>
            <person name="Strycharz-Glaven S.M."/>
        </authorList>
    </citation>
    <scope>NUCLEOTIDE SEQUENCE [LARGE SCALE GENOMIC DNA]</scope>
    <source>
        <strain evidence="2">NRL1</strain>
    </source>
</reference>
<dbReference type="CDD" id="cd01029">
    <property type="entry name" value="TOPRIM_primases"/>
    <property type="match status" value="1"/>
</dbReference>
<evidence type="ECO:0000259" key="1">
    <source>
        <dbReference type="Pfam" id="PF19263"/>
    </source>
</evidence>
<accession>A0A0S2TFP5</accession>
<dbReference type="SUPFAM" id="SSF52540">
    <property type="entry name" value="P-loop containing nucleoside triphosphate hydrolases"/>
    <property type="match status" value="1"/>
</dbReference>
<feature type="domain" description="NrS-1 polymerase-like helicase" evidence="1">
    <location>
        <begin position="557"/>
        <end position="665"/>
    </location>
</feature>
<dbReference type="Pfam" id="PF19263">
    <property type="entry name" value="DUF5906"/>
    <property type="match status" value="1"/>
</dbReference>
<keyword evidence="3" id="KW-1185">Reference proteome</keyword>
<dbReference type="EMBL" id="CP013099">
    <property type="protein sequence ID" value="ALP53984.1"/>
    <property type="molecule type" value="Genomic_DNA"/>
</dbReference>
<protein>
    <recommendedName>
        <fullName evidence="1">NrS-1 polymerase-like helicase domain-containing protein</fullName>
    </recommendedName>
</protein>
<dbReference type="Gene3D" id="3.40.50.300">
    <property type="entry name" value="P-loop containing nucleotide triphosphate hydrolases"/>
    <property type="match status" value="1"/>
</dbReference>
<evidence type="ECO:0000313" key="2">
    <source>
        <dbReference type="EMBL" id="ALP53984.1"/>
    </source>
</evidence>
<dbReference type="AlphaFoldDB" id="A0A0S2TFP5"/>
<name>A0A0S2TFP5_9GAMM</name>
<organism evidence="2 3">
    <name type="scientific">Candidatus Tenderia electrophaga</name>
    <dbReference type="NCBI Taxonomy" id="1748243"/>
    <lineage>
        <taxon>Bacteria</taxon>
        <taxon>Pseudomonadati</taxon>
        <taxon>Pseudomonadota</taxon>
        <taxon>Gammaproteobacteria</taxon>
        <taxon>Candidatus Tenderiales</taxon>
        <taxon>Candidatus Tenderiaceae</taxon>
        <taxon>Candidatus Tenderia</taxon>
    </lineage>
</organism>
<dbReference type="Proteomes" id="UP000055136">
    <property type="component" value="Chromosome"/>
</dbReference>
<dbReference type="InterPro" id="IPR027417">
    <property type="entry name" value="P-loop_NTPase"/>
</dbReference>
<sequence>MTHENYDDVLAQLHAYGLEVEAPLEIGGTKPARCYEAGGDREKRGWYWLHELRLDDGLYLVGSFGVFRGDDPGTQKIALNKRCQDCGQIMAMRERKCPSCGGKNIKKRELTQEQQAAIKQRQAENKRKLEAARKVEADRAAQWAHAVWTHCREAAPREHDYLARKLLNHTGGARIFDDHDGVMLQGAERRDYEYLALFHGALVVPMCDIATGNVRGLQFILSREHHKERIAKTGRDKEYWPKGMQKDGIAHLIGGSPQGVALVTEGFATAITLHEASNTPVAIAFDANSVPKVGAALFKQHRKRIHLIFCADDDWLQKCSACKAYTPVAEIKCRHCGAAHGKHNAGVERASEAALATGGSYIVPQFADPRPDDKKGPTDYNDLHAIEGLNTVRAQIEAALPAGRTAPAGAPIGGEGERLKPRISIDEAVARFVGTYGFGGKVLYDKQERCLSTKDDVCNLLPRHGWDQLKEHPAWAVVRHTEIGFDPSETDPEIICNLWGGWPTTPEKGRCEYLLDLLAHLCSGEENSAELYDWTLKWLAYPIQHPGAKMESAVVVHGPQGTGKSRFFEAYAKIYGPYGRVLDQSAIEDNFNADWASKKLFILADEVLARGDMYHLKNRLKGFITGSTIRVNTKMVTAHIERNCMNIVFLSNEKMPVVLENDDRRHCVIWTPPKLPDDIYHAVNDEIDNGGIEALHDYLLRLDLGGFKPWSKPPLTKAKHELIDLGIGSDERFIREWLAGETPHPVGPCASMDLYAAYQRWARANGESRPRKSNQFLGYVAKLEGWKIQPSKIWDNTHYTGNYISKRMVIPSETALAAAGIPARPPEKTVGQWLTDGYAEFRLALDDGR</sequence>
<dbReference type="STRING" id="1748243.Tel_13030"/>
<dbReference type="InterPro" id="IPR045455">
    <property type="entry name" value="NrS-1_pol-like_helicase"/>
</dbReference>
<dbReference type="InterPro" id="IPR034154">
    <property type="entry name" value="TOPRIM_DnaG/twinkle"/>
</dbReference>
<gene>
    <name evidence="2" type="ORF">Tel_13030</name>
</gene>
<proteinExistence type="predicted"/>
<evidence type="ECO:0000313" key="3">
    <source>
        <dbReference type="Proteomes" id="UP000055136"/>
    </source>
</evidence>
<dbReference type="KEGG" id="tee:Tel_13030"/>